<protein>
    <submittedName>
        <fullName evidence="2">Uncharacterized protein</fullName>
    </submittedName>
</protein>
<evidence type="ECO:0000256" key="1">
    <source>
        <dbReference type="SAM" id="MobiDB-lite"/>
    </source>
</evidence>
<name>A0A9P4HPN7_9PEZI</name>
<proteinExistence type="predicted"/>
<feature type="compositionally biased region" description="Acidic residues" evidence="1">
    <location>
        <begin position="104"/>
        <end position="113"/>
    </location>
</feature>
<evidence type="ECO:0000313" key="2">
    <source>
        <dbReference type="EMBL" id="KAF2084161.1"/>
    </source>
</evidence>
<feature type="compositionally biased region" description="Acidic residues" evidence="1">
    <location>
        <begin position="132"/>
        <end position="147"/>
    </location>
</feature>
<feature type="compositionally biased region" description="Basic residues" evidence="1">
    <location>
        <begin position="84"/>
        <end position="99"/>
    </location>
</feature>
<feature type="region of interest" description="Disordered" evidence="1">
    <location>
        <begin position="70"/>
        <end position="147"/>
    </location>
</feature>
<sequence>MTDATGNSASEWDFGKIADLTDTEKTRLITTLLCHKAGIAPKQIDCETARAALGAASIASYRGSLNASLKKLEKGGNGGGKQTTPKKKAAKPAQQKKRVSTAADNEDDDDEDADSPKKKKSKSPIEIKPEPKEEEYGDDDEEYEYYG</sequence>
<organism evidence="2 3">
    <name type="scientific">Saccharata proteae CBS 121410</name>
    <dbReference type="NCBI Taxonomy" id="1314787"/>
    <lineage>
        <taxon>Eukaryota</taxon>
        <taxon>Fungi</taxon>
        <taxon>Dikarya</taxon>
        <taxon>Ascomycota</taxon>
        <taxon>Pezizomycotina</taxon>
        <taxon>Dothideomycetes</taxon>
        <taxon>Dothideomycetes incertae sedis</taxon>
        <taxon>Botryosphaeriales</taxon>
        <taxon>Saccharataceae</taxon>
        <taxon>Saccharata</taxon>
    </lineage>
</organism>
<accession>A0A9P4HPN7</accession>
<dbReference type="AlphaFoldDB" id="A0A9P4HPN7"/>
<keyword evidence="3" id="KW-1185">Reference proteome</keyword>
<dbReference type="Proteomes" id="UP000799776">
    <property type="component" value="Unassembled WGS sequence"/>
</dbReference>
<gene>
    <name evidence="2" type="ORF">K490DRAFT_59873</name>
</gene>
<comment type="caution">
    <text evidence="2">The sequence shown here is derived from an EMBL/GenBank/DDBJ whole genome shotgun (WGS) entry which is preliminary data.</text>
</comment>
<reference evidence="2" key="1">
    <citation type="journal article" date="2020" name="Stud. Mycol.">
        <title>101 Dothideomycetes genomes: a test case for predicting lifestyles and emergence of pathogens.</title>
        <authorList>
            <person name="Haridas S."/>
            <person name="Albert R."/>
            <person name="Binder M."/>
            <person name="Bloem J."/>
            <person name="Labutti K."/>
            <person name="Salamov A."/>
            <person name="Andreopoulos B."/>
            <person name="Baker S."/>
            <person name="Barry K."/>
            <person name="Bills G."/>
            <person name="Bluhm B."/>
            <person name="Cannon C."/>
            <person name="Castanera R."/>
            <person name="Culley D."/>
            <person name="Daum C."/>
            <person name="Ezra D."/>
            <person name="Gonzalez J."/>
            <person name="Henrissat B."/>
            <person name="Kuo A."/>
            <person name="Liang C."/>
            <person name="Lipzen A."/>
            <person name="Lutzoni F."/>
            <person name="Magnuson J."/>
            <person name="Mondo S."/>
            <person name="Nolan M."/>
            <person name="Ohm R."/>
            <person name="Pangilinan J."/>
            <person name="Park H.-J."/>
            <person name="Ramirez L."/>
            <person name="Alfaro M."/>
            <person name="Sun H."/>
            <person name="Tritt A."/>
            <person name="Yoshinaga Y."/>
            <person name="Zwiers L.-H."/>
            <person name="Turgeon B."/>
            <person name="Goodwin S."/>
            <person name="Spatafora J."/>
            <person name="Crous P."/>
            <person name="Grigoriev I."/>
        </authorList>
    </citation>
    <scope>NUCLEOTIDE SEQUENCE</scope>
    <source>
        <strain evidence="2">CBS 121410</strain>
    </source>
</reference>
<evidence type="ECO:0000313" key="3">
    <source>
        <dbReference type="Proteomes" id="UP000799776"/>
    </source>
</evidence>
<dbReference type="EMBL" id="ML978745">
    <property type="protein sequence ID" value="KAF2084161.1"/>
    <property type="molecule type" value="Genomic_DNA"/>
</dbReference>